<dbReference type="Gene3D" id="2.60.40.2300">
    <property type="entry name" value="Neutral/alkaline non-lysosomal ceramidase, C-terminal domain"/>
    <property type="match status" value="1"/>
</dbReference>
<dbReference type="EMBL" id="BAABAL010000019">
    <property type="protein sequence ID" value="GAA4026141.1"/>
    <property type="molecule type" value="Genomic_DNA"/>
</dbReference>
<feature type="domain" description="Neutral/alkaline non-lysosomal ceramidase N-terminal" evidence="4">
    <location>
        <begin position="42"/>
        <end position="519"/>
    </location>
</feature>
<comment type="similarity">
    <text evidence="1 3">Belongs to the neutral ceramidase family.</text>
</comment>
<keyword evidence="7" id="KW-1185">Reference proteome</keyword>
<evidence type="ECO:0000256" key="1">
    <source>
        <dbReference type="ARBA" id="ARBA00009835"/>
    </source>
</evidence>
<dbReference type="EC" id="3.5.1.23" evidence="3"/>
<dbReference type="PANTHER" id="PTHR12670">
    <property type="entry name" value="CERAMIDASE"/>
    <property type="match status" value="1"/>
</dbReference>
<dbReference type="InterPro" id="IPR006823">
    <property type="entry name" value="Ceramidase_alk"/>
</dbReference>
<evidence type="ECO:0000256" key="3">
    <source>
        <dbReference type="RuleBase" id="RU366019"/>
    </source>
</evidence>
<protein>
    <recommendedName>
        <fullName evidence="3">Neutral ceramidase</fullName>
        <ecNumber evidence="3">3.5.1.23</ecNumber>
    </recommendedName>
</protein>
<dbReference type="InterPro" id="IPR031329">
    <property type="entry name" value="NEUT/ALK_ceramidase_N"/>
</dbReference>
<sequence length="680" mass="71805">MRWLSGERVRGVLGAALAAAVGAATLVQLGEPAQATSADGAYLVGRGIADVTGEAAERGMMGYAKLDQRTSGIHQRQRSRAFVIADPAGGKRVALVTADLGMIFGSVRQAVLRKLAAKHGSLYSADNVLLTATHTHAGPGGQSHYSLYNITTFGYHGKTFDAAVDGIVESINRAHDDLAPGSLSLANGELKNASANRSRRAFDKNPAQDRTAFPDGIDPMTSLLRMDRGGRTVGAINWFATHNTSMTGNNTLISGDNKGYAAYNWEREVAGADYLAGQPGLVTAFAQTNAGDMSPNLNLKPGSGPTEDEFANTQILGKRQADAARALAASPGRSLSGSVDSRLSHVDMSGTTVRPEFTGDGAAHTTCQAAMGASFAAGSTEDGPGPDIFKEGVGNNPLIELVTKARYVASPELRACQAPKDILLDTGALNLTPKILPIQLVRVGQLYLIGLPQEATIVTGLRLRRTVAEQVGAPLQNVLIAGYANDYAGYLTTPEEYDQQDYEAGHTMFGRWSLPAYQQEFARIAADMKAGRPSAAGPTPPDMSGSVWTVQPGVVLDAPPIGGNFGDVVTAPKPSYTKGQQVVVEFAGAHPNNDVHRNGTFIEVQRQEGAAWKRVADDGDWSTKFRWARWGVAASRITVSWDVPSTAQPGSYRIVYRGDAKNLVGAVSPISGTSPAFTVT</sequence>
<keyword evidence="2 3" id="KW-0378">Hydrolase</keyword>
<evidence type="ECO:0000259" key="4">
    <source>
        <dbReference type="Pfam" id="PF04734"/>
    </source>
</evidence>
<dbReference type="InterPro" id="IPR031331">
    <property type="entry name" value="NEUT/ALK_ceramidase_C"/>
</dbReference>
<accession>A0ABP7TGQ4</accession>
<reference evidence="7" key="1">
    <citation type="journal article" date="2019" name="Int. J. Syst. Evol. Microbiol.">
        <title>The Global Catalogue of Microorganisms (GCM) 10K type strain sequencing project: providing services to taxonomists for standard genome sequencing and annotation.</title>
        <authorList>
            <consortium name="The Broad Institute Genomics Platform"/>
            <consortium name="The Broad Institute Genome Sequencing Center for Infectious Disease"/>
            <person name="Wu L."/>
            <person name="Ma J."/>
        </authorList>
    </citation>
    <scope>NUCLEOTIDE SEQUENCE [LARGE SCALE GENOMIC DNA]</scope>
    <source>
        <strain evidence="7">JCM 17342</strain>
    </source>
</reference>
<dbReference type="InterPro" id="IPR038445">
    <property type="entry name" value="NCDase_C_sf"/>
</dbReference>
<dbReference type="PANTHER" id="PTHR12670:SF1">
    <property type="entry name" value="NEUTRAL CERAMIDASE"/>
    <property type="match status" value="1"/>
</dbReference>
<name>A0ABP7TGQ4_9PSEU</name>
<evidence type="ECO:0000256" key="2">
    <source>
        <dbReference type="ARBA" id="ARBA00022801"/>
    </source>
</evidence>
<dbReference type="Pfam" id="PF04734">
    <property type="entry name" value="Ceramidase_alk"/>
    <property type="match status" value="1"/>
</dbReference>
<gene>
    <name evidence="6" type="ORF">GCM10022247_58660</name>
</gene>
<comment type="catalytic activity">
    <reaction evidence="3">
        <text>an N-acylsphing-4-enine + H2O = sphing-4-enine + a fatty acid</text>
        <dbReference type="Rhea" id="RHEA:20856"/>
        <dbReference type="ChEBI" id="CHEBI:15377"/>
        <dbReference type="ChEBI" id="CHEBI:28868"/>
        <dbReference type="ChEBI" id="CHEBI:52639"/>
        <dbReference type="ChEBI" id="CHEBI:57756"/>
        <dbReference type="EC" id="3.5.1.23"/>
    </reaction>
</comment>
<proteinExistence type="inferred from homology"/>
<keyword evidence="3" id="KW-0746">Sphingolipid metabolism</keyword>
<dbReference type="Pfam" id="PF17048">
    <property type="entry name" value="Ceramidse_alk_C"/>
    <property type="match status" value="1"/>
</dbReference>
<evidence type="ECO:0000259" key="5">
    <source>
        <dbReference type="Pfam" id="PF17048"/>
    </source>
</evidence>
<evidence type="ECO:0000313" key="7">
    <source>
        <dbReference type="Proteomes" id="UP001501747"/>
    </source>
</evidence>
<dbReference type="Proteomes" id="UP001501747">
    <property type="component" value="Unassembled WGS sequence"/>
</dbReference>
<keyword evidence="3" id="KW-0443">Lipid metabolism</keyword>
<organism evidence="6 7">
    <name type="scientific">Allokutzneria multivorans</name>
    <dbReference type="NCBI Taxonomy" id="1142134"/>
    <lineage>
        <taxon>Bacteria</taxon>
        <taxon>Bacillati</taxon>
        <taxon>Actinomycetota</taxon>
        <taxon>Actinomycetes</taxon>
        <taxon>Pseudonocardiales</taxon>
        <taxon>Pseudonocardiaceae</taxon>
        <taxon>Allokutzneria</taxon>
    </lineage>
</organism>
<comment type="caution">
    <text evidence="6">The sequence shown here is derived from an EMBL/GenBank/DDBJ whole genome shotgun (WGS) entry which is preliminary data.</text>
</comment>
<feature type="domain" description="Neutral/alkaline non-lysosomal ceramidase C-terminal" evidence="5">
    <location>
        <begin position="521"/>
        <end position="679"/>
    </location>
</feature>
<evidence type="ECO:0000313" key="6">
    <source>
        <dbReference type="EMBL" id="GAA4026141.1"/>
    </source>
</evidence>